<proteinExistence type="inferred from homology"/>
<dbReference type="EMBL" id="CP013695">
    <property type="protein sequence ID" value="ALU31574.1"/>
    <property type="molecule type" value="Genomic_DNA"/>
</dbReference>
<dbReference type="PANTHER" id="PTHR46268">
    <property type="entry name" value="STRESS RESPONSE PROTEIN NHAX"/>
    <property type="match status" value="1"/>
</dbReference>
<dbReference type="Proteomes" id="UP000060043">
    <property type="component" value="Chromosome"/>
</dbReference>
<dbReference type="InterPro" id="IPR006016">
    <property type="entry name" value="UspA"/>
</dbReference>
<dbReference type="PaxDb" id="1435377-SUSAZ_04045"/>
<dbReference type="Gene3D" id="3.40.50.620">
    <property type="entry name" value="HUPs"/>
    <property type="match status" value="1"/>
</dbReference>
<evidence type="ECO:0000313" key="4">
    <source>
        <dbReference type="EMBL" id="ALU31574.1"/>
    </source>
</evidence>
<gene>
    <name evidence="3" type="ORF">ATY89_01995</name>
    <name evidence="4" type="ORF">ATZ20_05030</name>
</gene>
<feature type="domain" description="UspA" evidence="2">
    <location>
        <begin position="2"/>
        <end position="128"/>
    </location>
</feature>
<evidence type="ECO:0000313" key="6">
    <source>
        <dbReference type="Proteomes" id="UP000065473"/>
    </source>
</evidence>
<dbReference type="Proteomes" id="UP000065473">
    <property type="component" value="Chromosome"/>
</dbReference>
<dbReference type="PANTHER" id="PTHR46268:SF6">
    <property type="entry name" value="UNIVERSAL STRESS PROTEIN UP12"/>
    <property type="match status" value="1"/>
</dbReference>
<dbReference type="InterPro" id="IPR006015">
    <property type="entry name" value="Universal_stress_UspA"/>
</dbReference>
<evidence type="ECO:0000256" key="1">
    <source>
        <dbReference type="ARBA" id="ARBA00008791"/>
    </source>
</evidence>
<evidence type="ECO:0000313" key="3">
    <source>
        <dbReference type="EMBL" id="ALU28853.1"/>
    </source>
</evidence>
<dbReference type="GeneID" id="14551400"/>
<accession>A0A0U3H2A0</accession>
<sequence length="128" mass="14147">MKFLIAYDGSEQSKKAVRFLLRILKKEDEVYVITVIKEAPRSPDQKIIEDEKKAEGLHKEVLELFPSAKSAIIESGDVVSTIIDYCERVNCDMIVTGSRGLTGIKKVVIGSVSSALIEKAKVPILVVK</sequence>
<dbReference type="EMBL" id="CP013694">
    <property type="protein sequence ID" value="ALU28853.1"/>
    <property type="molecule type" value="Genomic_DNA"/>
</dbReference>
<dbReference type="Pfam" id="PF00582">
    <property type="entry name" value="Usp"/>
    <property type="match status" value="1"/>
</dbReference>
<dbReference type="AlphaFoldDB" id="A0A0U3H2A0"/>
<dbReference type="PRINTS" id="PR01438">
    <property type="entry name" value="UNVRSLSTRESS"/>
</dbReference>
<name>A0A0U3H2A0_9CREN</name>
<dbReference type="OrthoDB" id="105697at2157"/>
<dbReference type="CDD" id="cd23659">
    <property type="entry name" value="USP_At3g01520-like"/>
    <property type="match status" value="1"/>
</dbReference>
<protein>
    <submittedName>
        <fullName evidence="4">Universal stress protein UspA</fullName>
    </submittedName>
</protein>
<dbReference type="RefSeq" id="WP_011277754.1">
    <property type="nucleotide sequence ID" value="NZ_BHWZ01000001.1"/>
</dbReference>
<dbReference type="InterPro" id="IPR014729">
    <property type="entry name" value="Rossmann-like_a/b/a_fold"/>
</dbReference>
<reference evidence="5 6" key="1">
    <citation type="submission" date="2015-12" db="EMBL/GenBank/DDBJ databases">
        <title>A stable core within a dynamic pangenome in Sulfolobus acidocaldarius.</title>
        <authorList>
            <person name="Anderson R."/>
            <person name="Kouris A."/>
            <person name="Seward C."/>
            <person name="Campbell K."/>
            <person name="Whitaker R."/>
        </authorList>
    </citation>
    <scope>NUCLEOTIDE SEQUENCE [LARGE SCALE GENOMIC DNA]</scope>
    <source>
        <strain evidence="3 6">GG12-C01-09</strain>
        <strain evidence="4 5">NG05B_CO5_07</strain>
    </source>
</reference>
<organism evidence="4 5">
    <name type="scientific">Sulfolobus acidocaldarius</name>
    <dbReference type="NCBI Taxonomy" id="2285"/>
    <lineage>
        <taxon>Archaea</taxon>
        <taxon>Thermoproteota</taxon>
        <taxon>Thermoprotei</taxon>
        <taxon>Sulfolobales</taxon>
        <taxon>Sulfolobaceae</taxon>
        <taxon>Sulfolobus</taxon>
    </lineage>
</organism>
<dbReference type="SUPFAM" id="SSF52402">
    <property type="entry name" value="Adenine nucleotide alpha hydrolases-like"/>
    <property type="match status" value="1"/>
</dbReference>
<comment type="similarity">
    <text evidence="1">Belongs to the universal stress protein A family.</text>
</comment>
<dbReference type="STRING" id="1435377.SUSAZ_04045"/>
<evidence type="ECO:0000313" key="5">
    <source>
        <dbReference type="Proteomes" id="UP000060043"/>
    </source>
</evidence>
<evidence type="ECO:0000259" key="2">
    <source>
        <dbReference type="Pfam" id="PF00582"/>
    </source>
</evidence>
<dbReference type="OMA" id="NCRITEP"/>